<name>A0A7X3K464_9HYPH</name>
<protein>
    <submittedName>
        <fullName evidence="1">Uncharacterized protein</fullName>
    </submittedName>
</protein>
<dbReference type="Proteomes" id="UP000438106">
    <property type="component" value="Unassembled WGS sequence"/>
</dbReference>
<dbReference type="AlphaFoldDB" id="A0A7X3K464"/>
<proteinExistence type="predicted"/>
<dbReference type="EMBL" id="WQRF01000005">
    <property type="protein sequence ID" value="MVT00268.1"/>
    <property type="molecule type" value="Genomic_DNA"/>
</dbReference>
<evidence type="ECO:0000313" key="1">
    <source>
        <dbReference type="EMBL" id="MVT00268.1"/>
    </source>
</evidence>
<accession>A0A7X3K464</accession>
<keyword evidence="2" id="KW-1185">Reference proteome</keyword>
<reference evidence="1 2" key="1">
    <citation type="submission" date="2019-12" db="EMBL/GenBank/DDBJ databases">
        <title>Devosia maris sp. nov., isolated from the deep seawater.</title>
        <authorList>
            <person name="Liu Y."/>
        </authorList>
    </citation>
    <scope>NUCLEOTIDE SEQUENCE [LARGE SCALE GENOMIC DNA]</scope>
    <source>
        <strain evidence="1 2">L53-10-65</strain>
    </source>
</reference>
<comment type="caution">
    <text evidence="1">The sequence shown here is derived from an EMBL/GenBank/DDBJ whole genome shotgun (WGS) entry which is preliminary data.</text>
</comment>
<sequence>MPVWLLSDDPDIVVFQPGINNVSVGTEHVSGAALRMLDVIRLEFAMLAPGATVLAAEIAPYAQDRLLLI</sequence>
<gene>
    <name evidence="1" type="ORF">GO014_14665</name>
</gene>
<dbReference type="RefSeq" id="WP_157291078.1">
    <property type="nucleotide sequence ID" value="NZ_WQRF01000005.1"/>
</dbReference>
<organism evidence="1 2">
    <name type="scientific">Devosia marina</name>
    <dbReference type="NCBI Taxonomy" id="2683198"/>
    <lineage>
        <taxon>Bacteria</taxon>
        <taxon>Pseudomonadati</taxon>
        <taxon>Pseudomonadota</taxon>
        <taxon>Alphaproteobacteria</taxon>
        <taxon>Hyphomicrobiales</taxon>
        <taxon>Devosiaceae</taxon>
        <taxon>Devosia</taxon>
    </lineage>
</organism>
<evidence type="ECO:0000313" key="2">
    <source>
        <dbReference type="Proteomes" id="UP000438106"/>
    </source>
</evidence>